<organism evidence="2 3">
    <name type="scientific">Bombilactobacillus thymidiniphilus</name>
    <dbReference type="NCBI Taxonomy" id="2923363"/>
    <lineage>
        <taxon>Bacteria</taxon>
        <taxon>Bacillati</taxon>
        <taxon>Bacillota</taxon>
        <taxon>Bacilli</taxon>
        <taxon>Lactobacillales</taxon>
        <taxon>Lactobacillaceae</taxon>
        <taxon>Bombilactobacillus</taxon>
    </lineage>
</organism>
<reference evidence="2 3" key="1">
    <citation type="journal article" date="2022" name="Int. J. Syst. Evol. Microbiol.">
        <title>Apilactobacillus apisilvae sp. nov., Nicolia spurrieriana gen. nov. sp. nov., Bombilactobacillus folatiphilus sp. nov. and Bombilactobacillus thymidiniphilus sp. nov., four new lactic acid bacterial isolates from stingless bees Tetragonula carbonaria and Austroplebeia australis.</title>
        <authorList>
            <person name="Oliphant S.A."/>
            <person name="Watson-Haigh N.S."/>
            <person name="Sumby K.M."/>
            <person name="Gardner J."/>
            <person name="Groom S."/>
            <person name="Jiranek V."/>
        </authorList>
    </citation>
    <scope>NUCLEOTIDE SEQUENCE [LARGE SCALE GENOMIC DNA]</scope>
    <source>
        <strain evidence="2 3">SG4_A1</strain>
    </source>
</reference>
<sequence length="223" mass="25563">MPATKIHAQTTTSQTIQAIPKPTWIYNAGMSKGKYHDRQDLGFILPTNQELKVRQTNPNFTGKLTLRLLGNDSKLEKSVDINSNWVIIGADSPLVPFIDTPCGNTSATVEYQLTNNSKEKKLPIYEYHDNEHTFFQTWDQENSDFSLIKGKDFQLLIPKCDKELARNLKDFNNLDELLEHYNDLVSFYNKMAGFDNSSEVNQNRQNRYFLRADTHGAGGAYYK</sequence>
<dbReference type="Gene3D" id="3.40.390.80">
    <property type="entry name" value="Peptidase M60, enhancin-like domain 2"/>
    <property type="match status" value="1"/>
</dbReference>
<accession>A0ABY4PDV7</accession>
<dbReference type="InterPro" id="IPR031161">
    <property type="entry name" value="Peptidase_M60_dom"/>
</dbReference>
<evidence type="ECO:0000313" key="3">
    <source>
        <dbReference type="Proteomes" id="UP000831947"/>
    </source>
</evidence>
<dbReference type="Proteomes" id="UP000831947">
    <property type="component" value="Chromosome"/>
</dbReference>
<dbReference type="EMBL" id="CP093365">
    <property type="protein sequence ID" value="UQS83679.1"/>
    <property type="molecule type" value="Genomic_DNA"/>
</dbReference>
<dbReference type="PROSITE" id="PS51723">
    <property type="entry name" value="PEPTIDASE_M60"/>
    <property type="match status" value="1"/>
</dbReference>
<keyword evidence="3" id="KW-1185">Reference proteome</keyword>
<evidence type="ECO:0000259" key="1">
    <source>
        <dbReference type="PROSITE" id="PS51723"/>
    </source>
</evidence>
<proteinExistence type="predicted"/>
<evidence type="ECO:0000313" key="2">
    <source>
        <dbReference type="EMBL" id="UQS83679.1"/>
    </source>
</evidence>
<gene>
    <name evidence="2" type="ORF">MOO47_00305</name>
</gene>
<protein>
    <recommendedName>
        <fullName evidence="1">Peptidase M60 domain-containing protein</fullName>
    </recommendedName>
</protein>
<name>A0ABY4PDV7_9LACO</name>
<dbReference type="RefSeq" id="WP_249512864.1">
    <property type="nucleotide sequence ID" value="NZ_CP093365.1"/>
</dbReference>
<feature type="domain" description="Peptidase M60" evidence="1">
    <location>
        <begin position="36"/>
        <end position="223"/>
    </location>
</feature>